<dbReference type="GO" id="GO:0004673">
    <property type="term" value="F:protein histidine kinase activity"/>
    <property type="evidence" value="ECO:0007669"/>
    <property type="project" value="UniProtKB-EC"/>
</dbReference>
<organism evidence="10 11">
    <name type="scientific">Desulfomarina profundi</name>
    <dbReference type="NCBI Taxonomy" id="2772557"/>
    <lineage>
        <taxon>Bacteria</taxon>
        <taxon>Pseudomonadati</taxon>
        <taxon>Thermodesulfobacteriota</taxon>
        <taxon>Desulfobulbia</taxon>
        <taxon>Desulfobulbales</taxon>
        <taxon>Desulfobulbaceae</taxon>
        <taxon>Desulfomarina</taxon>
    </lineage>
</organism>
<dbReference type="InterPro" id="IPR005467">
    <property type="entry name" value="His_kinase_dom"/>
</dbReference>
<evidence type="ECO:0000256" key="3">
    <source>
        <dbReference type="ARBA" id="ARBA00022679"/>
    </source>
</evidence>
<dbReference type="GO" id="GO:0007234">
    <property type="term" value="P:osmosensory signaling via phosphorelay pathway"/>
    <property type="evidence" value="ECO:0007669"/>
    <property type="project" value="TreeGrafter"/>
</dbReference>
<gene>
    <name evidence="10" type="ORF">DGMP_04110</name>
</gene>
<dbReference type="PROSITE" id="PS50109">
    <property type="entry name" value="HIS_KIN"/>
    <property type="match status" value="1"/>
</dbReference>
<proteinExistence type="predicted"/>
<feature type="domain" description="Histidine kinase" evidence="9">
    <location>
        <begin position="158"/>
        <end position="326"/>
    </location>
</feature>
<reference evidence="10" key="1">
    <citation type="submission" date="2020-09" db="EMBL/GenBank/DDBJ databases">
        <title>Desulfogranum mesoprofundum gen. nov., sp. nov., a novel mesophilic, sulfate-reducing chemolithoautotroph isolated from a deep-sea hydrothermal vent chimney in the Suiyo Seamount.</title>
        <authorList>
            <person name="Hashimoto Y."/>
            <person name="Nakagawa S."/>
        </authorList>
    </citation>
    <scope>NUCLEOTIDE SEQUENCE</scope>
    <source>
        <strain evidence="10">KT2</strain>
    </source>
</reference>
<dbReference type="Proteomes" id="UP000826725">
    <property type="component" value="Chromosome"/>
</dbReference>
<evidence type="ECO:0000256" key="6">
    <source>
        <dbReference type="ARBA" id="ARBA00022840"/>
    </source>
</evidence>
<feature type="transmembrane region" description="Helical" evidence="8">
    <location>
        <begin position="5"/>
        <end position="22"/>
    </location>
</feature>
<dbReference type="InterPro" id="IPR050351">
    <property type="entry name" value="BphY/WalK/GraS-like"/>
</dbReference>
<accession>A0A8D5JCK1</accession>
<dbReference type="PANTHER" id="PTHR42878">
    <property type="entry name" value="TWO-COMPONENT HISTIDINE KINASE"/>
    <property type="match status" value="1"/>
</dbReference>
<dbReference type="GO" id="GO:0030295">
    <property type="term" value="F:protein kinase activator activity"/>
    <property type="evidence" value="ECO:0007669"/>
    <property type="project" value="TreeGrafter"/>
</dbReference>
<keyword evidence="7" id="KW-0902">Two-component regulatory system</keyword>
<evidence type="ECO:0000256" key="7">
    <source>
        <dbReference type="ARBA" id="ARBA00023012"/>
    </source>
</evidence>
<evidence type="ECO:0000256" key="1">
    <source>
        <dbReference type="ARBA" id="ARBA00000085"/>
    </source>
</evidence>
<dbReference type="PANTHER" id="PTHR42878:SF7">
    <property type="entry name" value="SENSOR HISTIDINE KINASE GLRK"/>
    <property type="match status" value="1"/>
</dbReference>
<keyword evidence="5" id="KW-0418">Kinase</keyword>
<evidence type="ECO:0000313" key="11">
    <source>
        <dbReference type="Proteomes" id="UP000826725"/>
    </source>
</evidence>
<dbReference type="GO" id="GO:0000156">
    <property type="term" value="F:phosphorelay response regulator activity"/>
    <property type="evidence" value="ECO:0007669"/>
    <property type="project" value="TreeGrafter"/>
</dbReference>
<dbReference type="Pfam" id="PF02518">
    <property type="entry name" value="HATPase_c"/>
    <property type="match status" value="1"/>
</dbReference>
<keyword evidence="4" id="KW-0547">Nucleotide-binding</keyword>
<name>A0A8D5JCK1_9BACT</name>
<comment type="catalytic activity">
    <reaction evidence="1">
        <text>ATP + protein L-histidine = ADP + protein N-phospho-L-histidine.</text>
        <dbReference type="EC" id="2.7.13.3"/>
    </reaction>
</comment>
<keyword evidence="6" id="KW-0067">ATP-binding</keyword>
<feature type="transmembrane region" description="Helical" evidence="8">
    <location>
        <begin position="54"/>
        <end position="73"/>
    </location>
</feature>
<keyword evidence="8" id="KW-0812">Transmembrane</keyword>
<dbReference type="InterPro" id="IPR003594">
    <property type="entry name" value="HATPase_dom"/>
</dbReference>
<keyword evidence="8" id="KW-1133">Transmembrane helix</keyword>
<dbReference type="RefSeq" id="WP_228855917.1">
    <property type="nucleotide sequence ID" value="NZ_AP024086.1"/>
</dbReference>
<protein>
    <recommendedName>
        <fullName evidence="2">histidine kinase</fullName>
        <ecNumber evidence="2">2.7.13.3</ecNumber>
    </recommendedName>
</protein>
<dbReference type="SMART" id="SM00387">
    <property type="entry name" value="HATPase_c"/>
    <property type="match status" value="1"/>
</dbReference>
<feature type="transmembrane region" description="Helical" evidence="8">
    <location>
        <begin position="79"/>
        <end position="98"/>
    </location>
</feature>
<dbReference type="GO" id="GO:0005524">
    <property type="term" value="F:ATP binding"/>
    <property type="evidence" value="ECO:0007669"/>
    <property type="project" value="UniProtKB-KW"/>
</dbReference>
<dbReference type="EC" id="2.7.13.3" evidence="2"/>
<evidence type="ECO:0000256" key="5">
    <source>
        <dbReference type="ARBA" id="ARBA00022777"/>
    </source>
</evidence>
<keyword evidence="8" id="KW-0472">Membrane</keyword>
<evidence type="ECO:0000313" key="10">
    <source>
        <dbReference type="EMBL" id="BCL59718.1"/>
    </source>
</evidence>
<keyword evidence="3" id="KW-0808">Transferase</keyword>
<evidence type="ECO:0000256" key="2">
    <source>
        <dbReference type="ARBA" id="ARBA00012438"/>
    </source>
</evidence>
<sequence>MKSKFIIITVLITVISAIHLGYTGNQPGFHILHQQLFYIPLVLTSFWFGTRQGLLVAIIISALYGPAMILRHTREEMHLLVYAQIALYIFVSVMMGWLSDRRKKQQEQLLKGERITAMGRAASSVSFEVLDIIKSISKTYQRSGGLKNSSANDDFIREVSRLRKLVEALGRFAPSLDNLTLSTDLNDILRHSYTKFKKEAAEKGIKLILQPDPDGCPSMLPREEIARIYDSLISNSIDFSQRGQSIILQSEKGGQACVLQVIDFGSGVSKENEAKLFSIFFTTKEDGYGLSLSSGRKTMRNLGGDVTYEPGKNRGAIFSIIVPRENMDAPIEMMGQAI</sequence>
<dbReference type="KEGG" id="dbk:DGMP_04110"/>
<dbReference type="AlphaFoldDB" id="A0A8D5JCK1"/>
<evidence type="ECO:0000256" key="8">
    <source>
        <dbReference type="SAM" id="Phobius"/>
    </source>
</evidence>
<dbReference type="EMBL" id="AP024086">
    <property type="protein sequence ID" value="BCL59718.1"/>
    <property type="molecule type" value="Genomic_DNA"/>
</dbReference>
<evidence type="ECO:0000256" key="4">
    <source>
        <dbReference type="ARBA" id="ARBA00022741"/>
    </source>
</evidence>
<keyword evidence="11" id="KW-1185">Reference proteome</keyword>
<evidence type="ECO:0000259" key="9">
    <source>
        <dbReference type="PROSITE" id="PS50109"/>
    </source>
</evidence>